<dbReference type="AlphaFoldDB" id="A0AAV4FB28"/>
<protein>
    <recommendedName>
        <fullName evidence="2">LRRK2 ARM repeat domain-containing protein</fullName>
    </recommendedName>
</protein>
<accession>A0AAV4FB28</accession>
<evidence type="ECO:0000313" key="4">
    <source>
        <dbReference type="Proteomes" id="UP000762676"/>
    </source>
</evidence>
<evidence type="ECO:0000313" key="3">
    <source>
        <dbReference type="EMBL" id="GFR70528.1"/>
    </source>
</evidence>
<dbReference type="InterPro" id="IPR016024">
    <property type="entry name" value="ARM-type_fold"/>
</dbReference>
<evidence type="ECO:0000256" key="1">
    <source>
        <dbReference type="ARBA" id="ARBA00022737"/>
    </source>
</evidence>
<dbReference type="Pfam" id="PF23744">
    <property type="entry name" value="ARM_LRRK2"/>
    <property type="match status" value="1"/>
</dbReference>
<gene>
    <name evidence="3" type="ORF">ElyMa_003788100</name>
</gene>
<keyword evidence="1" id="KW-0677">Repeat</keyword>
<dbReference type="Proteomes" id="UP000762676">
    <property type="component" value="Unassembled WGS sequence"/>
</dbReference>
<keyword evidence="4" id="KW-1185">Reference proteome</keyword>
<dbReference type="PANTHER" id="PTHR22895">
    <property type="entry name" value="ARMADILLO REPEAT-CONTAINING PROTEIN 6"/>
    <property type="match status" value="1"/>
</dbReference>
<sequence length="236" mass="26037">MKVILTAMNTFKDNSQIHRCCCKVIAVVSLSIDIRKNLDGGTTLESVLCSMKLFQHDLELQIIGCGTLACLLEKTGTLRVKLIEQGGITLIGHALSTHQADSRLAVVAVMALDHLMPIDQSQHAEDANLAKETILKCMRTFSENKEVQISGCKALGKLDISTESDVIEIAKNVTEAIRRHGREPEVQKSAAAALRPYYKLGFVWSSPLEPYSGLLDKALHSPSVTTSEYFWRDLNQ</sequence>
<comment type="caution">
    <text evidence="3">The sequence shown here is derived from an EMBL/GenBank/DDBJ whole genome shotgun (WGS) entry which is preliminary data.</text>
</comment>
<dbReference type="SUPFAM" id="SSF48371">
    <property type="entry name" value="ARM repeat"/>
    <property type="match status" value="1"/>
</dbReference>
<dbReference type="Gene3D" id="1.25.10.10">
    <property type="entry name" value="Leucine-rich Repeat Variant"/>
    <property type="match status" value="1"/>
</dbReference>
<proteinExistence type="predicted"/>
<name>A0AAV4FB28_9GAST</name>
<dbReference type="PANTHER" id="PTHR22895:SF0">
    <property type="entry name" value="ARMADILLO REPEAT-CONTAINING PROTEIN 6"/>
    <property type="match status" value="1"/>
</dbReference>
<dbReference type="EMBL" id="BMAT01007751">
    <property type="protein sequence ID" value="GFR70528.1"/>
    <property type="molecule type" value="Genomic_DNA"/>
</dbReference>
<organism evidence="3 4">
    <name type="scientific">Elysia marginata</name>
    <dbReference type="NCBI Taxonomy" id="1093978"/>
    <lineage>
        <taxon>Eukaryota</taxon>
        <taxon>Metazoa</taxon>
        <taxon>Spiralia</taxon>
        <taxon>Lophotrochozoa</taxon>
        <taxon>Mollusca</taxon>
        <taxon>Gastropoda</taxon>
        <taxon>Heterobranchia</taxon>
        <taxon>Euthyneura</taxon>
        <taxon>Panpulmonata</taxon>
        <taxon>Sacoglossa</taxon>
        <taxon>Placobranchoidea</taxon>
        <taxon>Plakobranchidae</taxon>
        <taxon>Elysia</taxon>
    </lineage>
</organism>
<reference evidence="3 4" key="1">
    <citation type="journal article" date="2021" name="Elife">
        <title>Chloroplast acquisition without the gene transfer in kleptoplastic sea slugs, Plakobranchus ocellatus.</title>
        <authorList>
            <person name="Maeda T."/>
            <person name="Takahashi S."/>
            <person name="Yoshida T."/>
            <person name="Shimamura S."/>
            <person name="Takaki Y."/>
            <person name="Nagai Y."/>
            <person name="Toyoda A."/>
            <person name="Suzuki Y."/>
            <person name="Arimoto A."/>
            <person name="Ishii H."/>
            <person name="Satoh N."/>
            <person name="Nishiyama T."/>
            <person name="Hasebe M."/>
            <person name="Maruyama T."/>
            <person name="Minagawa J."/>
            <person name="Obokata J."/>
            <person name="Shigenobu S."/>
        </authorList>
    </citation>
    <scope>NUCLEOTIDE SEQUENCE [LARGE SCALE GENOMIC DNA]</scope>
</reference>
<evidence type="ECO:0000259" key="2">
    <source>
        <dbReference type="Pfam" id="PF23744"/>
    </source>
</evidence>
<feature type="domain" description="LRRK2 ARM repeat" evidence="2">
    <location>
        <begin position="91"/>
        <end position="158"/>
    </location>
</feature>
<dbReference type="InterPro" id="IPR056597">
    <property type="entry name" value="ARM_LRRK2"/>
</dbReference>
<dbReference type="InterPro" id="IPR011989">
    <property type="entry name" value="ARM-like"/>
</dbReference>